<dbReference type="AlphaFoldDB" id="A0A3M7RBT1"/>
<evidence type="ECO:0000313" key="2">
    <source>
        <dbReference type="Proteomes" id="UP000276133"/>
    </source>
</evidence>
<gene>
    <name evidence="1" type="ORF">BpHYR1_010249</name>
</gene>
<proteinExistence type="predicted"/>
<protein>
    <submittedName>
        <fullName evidence="1">Uncharacterized protein</fullName>
    </submittedName>
</protein>
<dbReference type="Proteomes" id="UP000276133">
    <property type="component" value="Unassembled WGS sequence"/>
</dbReference>
<sequence>MKKTTVRAKAFCNINTCKIPKLKQRKRWNQNKLMRKLQKKIKENEGDDCFLSIFNIRLNLTIALRSNNMNTQFKILFINGSPKHVLNLKFSVTWRFAPKTTAIRHSEFVKLITKQDKYDDPLTTLAKIKILYH</sequence>
<accession>A0A3M7RBT1</accession>
<comment type="caution">
    <text evidence="1">The sequence shown here is derived from an EMBL/GenBank/DDBJ whole genome shotgun (WGS) entry which is preliminary data.</text>
</comment>
<dbReference type="EMBL" id="REGN01003744">
    <property type="protein sequence ID" value="RNA21043.1"/>
    <property type="molecule type" value="Genomic_DNA"/>
</dbReference>
<keyword evidence="2" id="KW-1185">Reference proteome</keyword>
<name>A0A3M7RBT1_BRAPC</name>
<evidence type="ECO:0000313" key="1">
    <source>
        <dbReference type="EMBL" id="RNA21043.1"/>
    </source>
</evidence>
<organism evidence="1 2">
    <name type="scientific">Brachionus plicatilis</name>
    <name type="common">Marine rotifer</name>
    <name type="synonym">Brachionus muelleri</name>
    <dbReference type="NCBI Taxonomy" id="10195"/>
    <lineage>
        <taxon>Eukaryota</taxon>
        <taxon>Metazoa</taxon>
        <taxon>Spiralia</taxon>
        <taxon>Gnathifera</taxon>
        <taxon>Rotifera</taxon>
        <taxon>Eurotatoria</taxon>
        <taxon>Monogononta</taxon>
        <taxon>Pseudotrocha</taxon>
        <taxon>Ploima</taxon>
        <taxon>Brachionidae</taxon>
        <taxon>Brachionus</taxon>
    </lineage>
</organism>
<reference evidence="1 2" key="1">
    <citation type="journal article" date="2018" name="Sci. Rep.">
        <title>Genomic signatures of local adaptation to the degree of environmental predictability in rotifers.</title>
        <authorList>
            <person name="Franch-Gras L."/>
            <person name="Hahn C."/>
            <person name="Garcia-Roger E.M."/>
            <person name="Carmona M.J."/>
            <person name="Serra M."/>
            <person name="Gomez A."/>
        </authorList>
    </citation>
    <scope>NUCLEOTIDE SEQUENCE [LARGE SCALE GENOMIC DNA]</scope>
    <source>
        <strain evidence="1">HYR1</strain>
    </source>
</reference>